<evidence type="ECO:0000259" key="6">
    <source>
        <dbReference type="PROSITE" id="PS50045"/>
    </source>
</evidence>
<dbReference type="InterPro" id="IPR002197">
    <property type="entry name" value="HTH_Fis"/>
</dbReference>
<dbReference type="PROSITE" id="PS00676">
    <property type="entry name" value="SIGMA54_INTERACT_2"/>
    <property type="match status" value="1"/>
</dbReference>
<keyword evidence="5" id="KW-0804">Transcription</keyword>
<dbReference type="Proteomes" id="UP000316882">
    <property type="component" value="Unassembled WGS sequence"/>
</dbReference>
<dbReference type="PROSITE" id="PS00688">
    <property type="entry name" value="SIGMA54_INTERACT_3"/>
    <property type="match status" value="1"/>
</dbReference>
<dbReference type="InterPro" id="IPR027417">
    <property type="entry name" value="P-loop_NTPase"/>
</dbReference>
<dbReference type="PROSITE" id="PS50045">
    <property type="entry name" value="SIGMA54_INTERACT_4"/>
    <property type="match status" value="1"/>
</dbReference>
<evidence type="ECO:0000256" key="1">
    <source>
        <dbReference type="ARBA" id="ARBA00022741"/>
    </source>
</evidence>
<dbReference type="PANTHER" id="PTHR32071:SF57">
    <property type="entry name" value="C4-DICARBOXYLATE TRANSPORT TRANSCRIPTIONAL REGULATORY PROTEIN DCTD"/>
    <property type="match status" value="1"/>
</dbReference>
<dbReference type="PROSITE" id="PS00675">
    <property type="entry name" value="SIGMA54_INTERACT_1"/>
    <property type="match status" value="1"/>
</dbReference>
<sequence>MRMLSLERYKPAIEKVITGISDILNVDAAVINERGLLVVSTERYLKQKGNHVHIPSLQFILSKGQFLVDKPGFMEMCEGCRFLDSCPAKVELLSSIKIADQAIGIVSLTSFTKEGQHRLSKHTEKYQQILLEISELITTIVQTHSATQTSSADEEKLLLEGALDTLNDAYLTFDRSGNIIHTNTSARMLLAQNELLPADISRMFLPSLSGMAAHYLPVANCLVDKLDASAEATPIVVDNQLIGGVLRVPRESPATALPQAGQRRSLSLRDEGLDHLVGSSEAIREVKEIARKIKDSSSTVLITGETGTGKGHLAKAIHDSGNRAFYPFVAINCASIPESLFESELFGYEDGAFTGAKKGGKPGRFELADGGTLFLDEIGDMPLSLQAKLLRVLQEMVVERVGGTRAFPINVRVIAATNQNLEELVANKAFRADLYYRLNVIPLHVPPLAERREDIEPLANAFLQKCVTKTGRSFFGFSPNTLAVLKAYDWPGNVRELENAIEYAMNMESDSVITPGSLPPRLRSRLVTGHSAATTAIKARVADVQADAIRAALQKHGTDLKGKQKVSEELGIGIRTLYRKLKLLGI</sequence>
<dbReference type="Pfam" id="PF00158">
    <property type="entry name" value="Sigma54_activat"/>
    <property type="match status" value="1"/>
</dbReference>
<dbReference type="GO" id="GO:0043565">
    <property type="term" value="F:sequence-specific DNA binding"/>
    <property type="evidence" value="ECO:0007669"/>
    <property type="project" value="InterPro"/>
</dbReference>
<dbReference type="Gene3D" id="1.10.8.60">
    <property type="match status" value="1"/>
</dbReference>
<dbReference type="Gene3D" id="1.10.10.60">
    <property type="entry name" value="Homeodomain-like"/>
    <property type="match status" value="1"/>
</dbReference>
<evidence type="ECO:0000313" key="7">
    <source>
        <dbReference type="EMBL" id="GEB34442.1"/>
    </source>
</evidence>
<dbReference type="PANTHER" id="PTHR32071">
    <property type="entry name" value="TRANSCRIPTIONAL REGULATORY PROTEIN"/>
    <property type="match status" value="1"/>
</dbReference>
<evidence type="ECO:0000313" key="8">
    <source>
        <dbReference type="Proteomes" id="UP000316882"/>
    </source>
</evidence>
<accession>A0A4Y3PIV8</accession>
<dbReference type="InterPro" id="IPR025662">
    <property type="entry name" value="Sigma_54_int_dom_ATP-bd_1"/>
</dbReference>
<protein>
    <submittedName>
        <fullName evidence="7">Sigma-54-dependent Fis family transcriptional regulator</fullName>
    </submittedName>
</protein>
<keyword evidence="2" id="KW-0067">ATP-binding</keyword>
<dbReference type="Pfam" id="PF25601">
    <property type="entry name" value="AAA_lid_14"/>
    <property type="match status" value="1"/>
</dbReference>
<dbReference type="FunFam" id="3.40.50.300:FF:000006">
    <property type="entry name" value="DNA-binding transcriptional regulator NtrC"/>
    <property type="match status" value="1"/>
</dbReference>
<reference evidence="7 8" key="1">
    <citation type="submission" date="2019-06" db="EMBL/GenBank/DDBJ databases">
        <title>Whole genome shotgun sequence of Brevibacillus parabrevis NBRC 12334.</title>
        <authorList>
            <person name="Hosoyama A."/>
            <person name="Uohara A."/>
            <person name="Ohji S."/>
            <person name="Ichikawa N."/>
        </authorList>
    </citation>
    <scope>NUCLEOTIDE SEQUENCE [LARGE SCALE GENOMIC DNA]</scope>
    <source>
        <strain evidence="7 8">NBRC 12334</strain>
    </source>
</reference>
<comment type="caution">
    <text evidence="7">The sequence shown here is derived from an EMBL/GenBank/DDBJ whole genome shotgun (WGS) entry which is preliminary data.</text>
</comment>
<dbReference type="GO" id="GO:0006355">
    <property type="term" value="P:regulation of DNA-templated transcription"/>
    <property type="evidence" value="ECO:0007669"/>
    <property type="project" value="InterPro"/>
</dbReference>
<dbReference type="Gene3D" id="3.40.50.300">
    <property type="entry name" value="P-loop containing nucleotide triphosphate hydrolases"/>
    <property type="match status" value="1"/>
</dbReference>
<evidence type="ECO:0000256" key="3">
    <source>
        <dbReference type="ARBA" id="ARBA00023015"/>
    </source>
</evidence>
<dbReference type="SUPFAM" id="SSF52540">
    <property type="entry name" value="P-loop containing nucleoside triphosphate hydrolases"/>
    <property type="match status" value="1"/>
</dbReference>
<dbReference type="InterPro" id="IPR058031">
    <property type="entry name" value="AAA_lid_NorR"/>
</dbReference>
<dbReference type="InterPro" id="IPR009057">
    <property type="entry name" value="Homeodomain-like_sf"/>
</dbReference>
<dbReference type="AlphaFoldDB" id="A0A4Y3PIV8"/>
<feature type="domain" description="Sigma-54 factor interaction" evidence="6">
    <location>
        <begin position="276"/>
        <end position="506"/>
    </location>
</feature>
<dbReference type="InterPro" id="IPR025944">
    <property type="entry name" value="Sigma_54_int_dom_CS"/>
</dbReference>
<evidence type="ECO:0000256" key="5">
    <source>
        <dbReference type="ARBA" id="ARBA00023163"/>
    </source>
</evidence>
<dbReference type="SUPFAM" id="SSF46689">
    <property type="entry name" value="Homeodomain-like"/>
    <property type="match status" value="1"/>
</dbReference>
<dbReference type="GO" id="GO:0005524">
    <property type="term" value="F:ATP binding"/>
    <property type="evidence" value="ECO:0007669"/>
    <property type="project" value="UniProtKB-KW"/>
</dbReference>
<gene>
    <name evidence="7" type="ORF">BPA01_40220</name>
</gene>
<keyword evidence="4" id="KW-0238">DNA-binding</keyword>
<keyword evidence="8" id="KW-1185">Reference proteome</keyword>
<name>A0A4Y3PIV8_BREPA</name>
<organism evidence="7 8">
    <name type="scientific">Brevibacillus parabrevis</name>
    <dbReference type="NCBI Taxonomy" id="54914"/>
    <lineage>
        <taxon>Bacteria</taxon>
        <taxon>Bacillati</taxon>
        <taxon>Bacillota</taxon>
        <taxon>Bacilli</taxon>
        <taxon>Bacillales</taxon>
        <taxon>Paenibacillaceae</taxon>
        <taxon>Brevibacillus</taxon>
    </lineage>
</organism>
<keyword evidence="1" id="KW-0547">Nucleotide-binding</keyword>
<evidence type="ECO:0000256" key="2">
    <source>
        <dbReference type="ARBA" id="ARBA00022840"/>
    </source>
</evidence>
<dbReference type="InterPro" id="IPR002078">
    <property type="entry name" value="Sigma_54_int"/>
</dbReference>
<dbReference type="EMBL" id="BJMH01000023">
    <property type="protein sequence ID" value="GEB34442.1"/>
    <property type="molecule type" value="Genomic_DNA"/>
</dbReference>
<dbReference type="STRING" id="54914.AV540_03580"/>
<proteinExistence type="predicted"/>
<evidence type="ECO:0000256" key="4">
    <source>
        <dbReference type="ARBA" id="ARBA00023125"/>
    </source>
</evidence>
<dbReference type="CDD" id="cd00009">
    <property type="entry name" value="AAA"/>
    <property type="match status" value="1"/>
</dbReference>
<dbReference type="Pfam" id="PF02954">
    <property type="entry name" value="HTH_8"/>
    <property type="match status" value="1"/>
</dbReference>
<keyword evidence="3" id="KW-0805">Transcription regulation</keyword>
<dbReference type="InterPro" id="IPR025943">
    <property type="entry name" value="Sigma_54_int_dom_ATP-bd_2"/>
</dbReference>
<dbReference type="SMART" id="SM00382">
    <property type="entry name" value="AAA"/>
    <property type="match status" value="1"/>
</dbReference>
<dbReference type="InterPro" id="IPR003593">
    <property type="entry name" value="AAA+_ATPase"/>
</dbReference>